<protein>
    <submittedName>
        <fullName evidence="1">Uncharacterized protein</fullName>
    </submittedName>
</protein>
<sequence length="1188" mass="132085">MPDQPHQQQKSSTSVDRHSFHDGMAAHHAQQRPTNKYSGLESSLGRPGAAPPKRSSENEGHVPPPVEHGGASMKRRVSLREHVPGKMFGWTSSREKHKEKEKKGSFGLESTSELQPTISGGGKVISGMRYEDTAHPSSGQPTPVGKDSLTSHSSAGHYGNGYTPTSVTMSRATTQSADLRAERRESNDSIGRPEHSHYAQQESFHSTSGGFLPPPLPLSQQPSRSSQHSGRHQYSHSGNGGLPPPLAPGMLSASPGNLTPDHEYMQRPLSSHLVSNKWSPATSEHELLAVRNLAPGNADLGSPGFGPLSASKSKSPSVRESYLPLGSPPAIGQNVRPASPLYQHVEIPQPVTYSKPGHSGLHPYGNQNSPFEHESRPLTDQRVDGQQDGALQSEETHRHEDGKHAKKKGLFAFVAGKDKEKEKHVERDKERPSDWGGFLRKKETRIEYRGPEYTDHTTMKDASYSEVMPTAYAGVTQHVKVVEPTKKDRELAIKEAQERTREVQKAEKYRAKEEEKRMRDEERKAREEEKERARLEKEQIKKEEKVAKGNKDPKSVSFEIDELCKTAFASDLSKIYNIGDKLSRCDKVVHREAVHAIRKQIKHAPTQEAEIFALKIWLLISDFDRSDSGFRVTSFEKKFLASVEEQLLATSDESRLPHPTYERMKDTLSHLCYHYGRLPGGENLRSSWQKVKASDEPQDGYPFPENHPVFSPEDPLLRQSTNLSSQSQLQSLETSLPNEIQELSRLIDECDTGKRHARALHEALLLDSRHLETPEIIQLYNACIQAQEQLESQMSWANAQAEKSRLERGLSTPADIDMTFEDQMNGLQVDRGSKDVDLPLAERAFVDLLAASDELTNVIKLHGDAERASREQKEIRYAQEKSKIDTRMGRSPYAAGLSVPYGTDAQAGTSLSRSPSPSAAFKPRKQPQSQDNSYPLARSGAHSPYSNGTPLSRTPTTAESTDMAPPRFPEDGRSESPPRNGARVLGPRPFRERGKHGSSASLQSSQQYHSSSPQNNFVVRNGNDDDEDEEALSRPPARPSAKALGKRPAVIKETSSFDPDDLWKVDDPKPPESPTDSDDQSFEDWLLRKPEKYVYDAMQDKEVQRQIEALRQQEMESSKRKTLEAGYGGSQYTASAATNQLLEVSKALVGEVPSRSPAGSRNNSRAASPVPQHAGLLRGHSSKWKWRK</sequence>
<keyword evidence="2" id="KW-1185">Reference proteome</keyword>
<reference evidence="1" key="1">
    <citation type="submission" date="2023-04" db="EMBL/GenBank/DDBJ databases">
        <title>Draft Genome sequencing of Naganishia species isolated from polar environments using Oxford Nanopore Technology.</title>
        <authorList>
            <person name="Leo P."/>
            <person name="Venkateswaran K."/>
        </authorList>
    </citation>
    <scope>NUCLEOTIDE SEQUENCE</scope>
    <source>
        <strain evidence="1">DBVPG 5303</strain>
    </source>
</reference>
<comment type="caution">
    <text evidence="1">The sequence shown here is derived from an EMBL/GenBank/DDBJ whole genome shotgun (WGS) entry which is preliminary data.</text>
</comment>
<dbReference type="Proteomes" id="UP001234202">
    <property type="component" value="Unassembled WGS sequence"/>
</dbReference>
<accession>A0ACC2XNM9</accession>
<evidence type="ECO:0000313" key="2">
    <source>
        <dbReference type="Proteomes" id="UP001234202"/>
    </source>
</evidence>
<gene>
    <name evidence="1" type="ORF">QFC24_002911</name>
</gene>
<dbReference type="EMBL" id="JASBWV010000008">
    <property type="protein sequence ID" value="KAJ9124979.1"/>
    <property type="molecule type" value="Genomic_DNA"/>
</dbReference>
<evidence type="ECO:0000313" key="1">
    <source>
        <dbReference type="EMBL" id="KAJ9124979.1"/>
    </source>
</evidence>
<name>A0ACC2XNM9_9TREE</name>
<proteinExistence type="predicted"/>
<organism evidence="1 2">
    <name type="scientific">Naganishia onofrii</name>
    <dbReference type="NCBI Taxonomy" id="1851511"/>
    <lineage>
        <taxon>Eukaryota</taxon>
        <taxon>Fungi</taxon>
        <taxon>Dikarya</taxon>
        <taxon>Basidiomycota</taxon>
        <taxon>Agaricomycotina</taxon>
        <taxon>Tremellomycetes</taxon>
        <taxon>Filobasidiales</taxon>
        <taxon>Filobasidiaceae</taxon>
        <taxon>Naganishia</taxon>
    </lineage>
</organism>